<dbReference type="GO" id="GO:0003677">
    <property type="term" value="F:DNA binding"/>
    <property type="evidence" value="ECO:0007669"/>
    <property type="project" value="InterPro"/>
</dbReference>
<dbReference type="PROSITE" id="PS50943">
    <property type="entry name" value="HTH_CROC1"/>
    <property type="match status" value="1"/>
</dbReference>
<feature type="domain" description="HTH cro/C1-type" evidence="1">
    <location>
        <begin position="21"/>
        <end position="75"/>
    </location>
</feature>
<dbReference type="Proteomes" id="UP000029444">
    <property type="component" value="Unassembled WGS sequence"/>
</dbReference>
<dbReference type="PATRIC" id="fig|1177154.3.peg.634"/>
<dbReference type="eggNOG" id="COG1396">
    <property type="taxonomic scope" value="Bacteria"/>
</dbReference>
<dbReference type="Gene3D" id="1.10.260.40">
    <property type="entry name" value="lambda repressor-like DNA-binding domains"/>
    <property type="match status" value="1"/>
</dbReference>
<dbReference type="InterPro" id="IPR001387">
    <property type="entry name" value="Cro/C1-type_HTH"/>
</dbReference>
<organism evidence="2 3">
    <name type="scientific">Alcanivorax nanhaiticus</name>
    <dbReference type="NCBI Taxonomy" id="1177154"/>
    <lineage>
        <taxon>Bacteria</taxon>
        <taxon>Pseudomonadati</taxon>
        <taxon>Pseudomonadota</taxon>
        <taxon>Gammaproteobacteria</taxon>
        <taxon>Oceanospirillales</taxon>
        <taxon>Alcanivoracaceae</taxon>
        <taxon>Alcanivorax</taxon>
    </lineage>
</organism>
<evidence type="ECO:0000313" key="3">
    <source>
        <dbReference type="Proteomes" id="UP000029444"/>
    </source>
</evidence>
<sequence>MAHDQVQYGAIRSAEDLGKLVRAHRKQRKLTLETISGLGNLSTRFLSEFERGKETAELGKVLKALRTLGLEVVIQPRRVAVPKPSSSHEGEGHA</sequence>
<dbReference type="CDD" id="cd00093">
    <property type="entry name" value="HTH_XRE"/>
    <property type="match status" value="1"/>
</dbReference>
<dbReference type="EMBL" id="ARXV01000002">
    <property type="protein sequence ID" value="KGD66155.1"/>
    <property type="molecule type" value="Genomic_DNA"/>
</dbReference>
<dbReference type="STRING" id="1177154.Y5S_00627"/>
<dbReference type="RefSeq" id="WP_035230333.1">
    <property type="nucleotide sequence ID" value="NZ_ARXV01000002.1"/>
</dbReference>
<protein>
    <recommendedName>
        <fullName evidence="1">HTH cro/C1-type domain-containing protein</fullName>
    </recommendedName>
</protein>
<proteinExistence type="predicted"/>
<name>A0A095UUG0_9GAMM</name>
<dbReference type="InterPro" id="IPR010982">
    <property type="entry name" value="Lambda_DNA-bd_dom_sf"/>
</dbReference>
<evidence type="ECO:0000259" key="1">
    <source>
        <dbReference type="PROSITE" id="PS50943"/>
    </source>
</evidence>
<comment type="caution">
    <text evidence="2">The sequence shown here is derived from an EMBL/GenBank/DDBJ whole genome shotgun (WGS) entry which is preliminary data.</text>
</comment>
<keyword evidence="3" id="KW-1185">Reference proteome</keyword>
<reference evidence="2 3" key="1">
    <citation type="submission" date="2012-09" db="EMBL/GenBank/DDBJ databases">
        <title>Genome Sequence of alkane-degrading Bacterium Alcanivorax sp. 19-m-6.</title>
        <authorList>
            <person name="Lai Q."/>
            <person name="Shao Z."/>
        </authorList>
    </citation>
    <scope>NUCLEOTIDE SEQUENCE [LARGE SCALE GENOMIC DNA]</scope>
    <source>
        <strain evidence="2 3">19-m-6</strain>
    </source>
</reference>
<dbReference type="SMART" id="SM00530">
    <property type="entry name" value="HTH_XRE"/>
    <property type="match status" value="1"/>
</dbReference>
<dbReference type="AlphaFoldDB" id="A0A095UUG0"/>
<evidence type="ECO:0000313" key="2">
    <source>
        <dbReference type="EMBL" id="KGD66155.1"/>
    </source>
</evidence>
<accession>A0A095UUG0</accession>
<dbReference type="SUPFAM" id="SSF47413">
    <property type="entry name" value="lambda repressor-like DNA-binding domains"/>
    <property type="match status" value="1"/>
</dbReference>
<dbReference type="OrthoDB" id="9156632at2"/>
<gene>
    <name evidence="2" type="ORF">Y5S_00627</name>
</gene>